<dbReference type="VEuPathDB" id="VectorBase:HLOH_065546"/>
<evidence type="ECO:0000259" key="2">
    <source>
        <dbReference type="PROSITE" id="PS50304"/>
    </source>
</evidence>
<protein>
    <recommendedName>
        <fullName evidence="2">Tudor domain-containing protein</fullName>
    </recommendedName>
</protein>
<evidence type="ECO:0000313" key="3">
    <source>
        <dbReference type="EMBL" id="KAH9361752.1"/>
    </source>
</evidence>
<feature type="domain" description="Tudor" evidence="2">
    <location>
        <begin position="117"/>
        <end position="176"/>
    </location>
</feature>
<dbReference type="Gene3D" id="2.30.30.140">
    <property type="match status" value="1"/>
</dbReference>
<organism evidence="3 4">
    <name type="scientific">Haemaphysalis longicornis</name>
    <name type="common">Bush tick</name>
    <dbReference type="NCBI Taxonomy" id="44386"/>
    <lineage>
        <taxon>Eukaryota</taxon>
        <taxon>Metazoa</taxon>
        <taxon>Ecdysozoa</taxon>
        <taxon>Arthropoda</taxon>
        <taxon>Chelicerata</taxon>
        <taxon>Arachnida</taxon>
        <taxon>Acari</taxon>
        <taxon>Parasitiformes</taxon>
        <taxon>Ixodida</taxon>
        <taxon>Ixodoidea</taxon>
        <taxon>Ixodidae</taxon>
        <taxon>Haemaphysalinae</taxon>
        <taxon>Haemaphysalis</taxon>
    </lineage>
</organism>
<dbReference type="InterPro" id="IPR035437">
    <property type="entry name" value="SNase_OB-fold_sf"/>
</dbReference>
<keyword evidence="4" id="KW-1185">Reference proteome</keyword>
<gene>
    <name evidence="3" type="ORF">HPB48_005095</name>
</gene>
<dbReference type="PANTHER" id="PTHR22948:SF29">
    <property type="entry name" value="FI02030P-RELATED"/>
    <property type="match status" value="1"/>
</dbReference>
<dbReference type="SUPFAM" id="SSF63748">
    <property type="entry name" value="Tudor/PWWP/MBT"/>
    <property type="match status" value="1"/>
</dbReference>
<evidence type="ECO:0000313" key="4">
    <source>
        <dbReference type="Proteomes" id="UP000821853"/>
    </source>
</evidence>
<feature type="region of interest" description="Disordered" evidence="1">
    <location>
        <begin position="1"/>
        <end position="21"/>
    </location>
</feature>
<dbReference type="GO" id="GO:0005737">
    <property type="term" value="C:cytoplasm"/>
    <property type="evidence" value="ECO:0007669"/>
    <property type="project" value="UniProtKB-ARBA"/>
</dbReference>
<dbReference type="InterPro" id="IPR050621">
    <property type="entry name" value="Tudor_domain_containing"/>
</dbReference>
<dbReference type="PANTHER" id="PTHR22948">
    <property type="entry name" value="TUDOR DOMAIN CONTAINING PROTEIN"/>
    <property type="match status" value="1"/>
</dbReference>
<dbReference type="FunFam" id="2.30.30.140:FF:000018">
    <property type="entry name" value="Serine/threonine-protein kinase 31"/>
    <property type="match status" value="1"/>
</dbReference>
<dbReference type="Proteomes" id="UP000821853">
    <property type="component" value="Chromosome 1"/>
</dbReference>
<dbReference type="EMBL" id="JABSTR010000001">
    <property type="protein sequence ID" value="KAH9361752.1"/>
    <property type="molecule type" value="Genomic_DNA"/>
</dbReference>
<sequence length="257" mass="28257">MEACAASEVPGDQPVTRKPESNCTYSHCSRGPFQLSKAVVAPVKPLRPPEVGSCVLGQVSAVVSPSCFYLVFPYGRRSLERLSTDGINSYSKETFDTLRDLQASCDKACSRGNQREVPAQGEMVAAKSNLDGRWYRARVVSLEKGDRLKVFYVDSGFCESVPSDQVNTLEASFTQLPQQALQACLVTDKAKNRLSNKPIWDDYSCEAFASCVSGKDLVVKVVCAAQGLLHVRLFFPNGDQLCSVWNCLRKARKTEPN</sequence>
<dbReference type="Pfam" id="PF00567">
    <property type="entry name" value="TUDOR"/>
    <property type="match status" value="1"/>
</dbReference>
<reference evidence="3 4" key="1">
    <citation type="journal article" date="2020" name="Cell">
        <title>Large-Scale Comparative Analyses of Tick Genomes Elucidate Their Genetic Diversity and Vector Capacities.</title>
        <authorList>
            <consortium name="Tick Genome and Microbiome Consortium (TIGMIC)"/>
            <person name="Jia N."/>
            <person name="Wang J."/>
            <person name="Shi W."/>
            <person name="Du L."/>
            <person name="Sun Y."/>
            <person name="Zhan W."/>
            <person name="Jiang J.F."/>
            <person name="Wang Q."/>
            <person name="Zhang B."/>
            <person name="Ji P."/>
            <person name="Bell-Sakyi L."/>
            <person name="Cui X.M."/>
            <person name="Yuan T.T."/>
            <person name="Jiang B.G."/>
            <person name="Yang W.F."/>
            <person name="Lam T.T."/>
            <person name="Chang Q.C."/>
            <person name="Ding S.J."/>
            <person name="Wang X.J."/>
            <person name="Zhu J.G."/>
            <person name="Ruan X.D."/>
            <person name="Zhao L."/>
            <person name="Wei J.T."/>
            <person name="Ye R.Z."/>
            <person name="Que T.C."/>
            <person name="Du C.H."/>
            <person name="Zhou Y.H."/>
            <person name="Cheng J.X."/>
            <person name="Dai P.F."/>
            <person name="Guo W.B."/>
            <person name="Han X.H."/>
            <person name="Huang E.J."/>
            <person name="Li L.F."/>
            <person name="Wei W."/>
            <person name="Gao Y.C."/>
            <person name="Liu J.Z."/>
            <person name="Shao H.Z."/>
            <person name="Wang X."/>
            <person name="Wang C.C."/>
            <person name="Yang T.C."/>
            <person name="Huo Q.B."/>
            <person name="Li W."/>
            <person name="Chen H.Y."/>
            <person name="Chen S.E."/>
            <person name="Zhou L.G."/>
            <person name="Ni X.B."/>
            <person name="Tian J.H."/>
            <person name="Sheng Y."/>
            <person name="Liu T."/>
            <person name="Pan Y.S."/>
            <person name="Xia L.Y."/>
            <person name="Li J."/>
            <person name="Zhao F."/>
            <person name="Cao W.C."/>
        </authorList>
    </citation>
    <scope>NUCLEOTIDE SEQUENCE [LARGE SCALE GENOMIC DNA]</scope>
    <source>
        <strain evidence="3">HaeL-2018</strain>
    </source>
</reference>
<dbReference type="Gene3D" id="2.40.50.90">
    <property type="match status" value="1"/>
</dbReference>
<dbReference type="PROSITE" id="PS50304">
    <property type="entry name" value="TUDOR"/>
    <property type="match status" value="1"/>
</dbReference>
<comment type="caution">
    <text evidence="3">The sequence shown here is derived from an EMBL/GenBank/DDBJ whole genome shotgun (WGS) entry which is preliminary data.</text>
</comment>
<proteinExistence type="predicted"/>
<dbReference type="OrthoDB" id="6480812at2759"/>
<dbReference type="InterPro" id="IPR002999">
    <property type="entry name" value="Tudor"/>
</dbReference>
<dbReference type="AlphaFoldDB" id="A0A9J6FH35"/>
<accession>A0A9J6FH35</accession>
<dbReference type="SMART" id="SM00333">
    <property type="entry name" value="TUDOR"/>
    <property type="match status" value="1"/>
</dbReference>
<evidence type="ECO:0000256" key="1">
    <source>
        <dbReference type="SAM" id="MobiDB-lite"/>
    </source>
</evidence>
<name>A0A9J6FH35_HAELO</name>